<evidence type="ECO:0000313" key="6">
    <source>
        <dbReference type="EMBL" id="CAI9548371.1"/>
    </source>
</evidence>
<feature type="domain" description="PLA2c" evidence="5">
    <location>
        <begin position="9"/>
        <end position="580"/>
    </location>
</feature>
<evidence type="ECO:0000313" key="7">
    <source>
        <dbReference type="Proteomes" id="UP001162483"/>
    </source>
</evidence>
<dbReference type="InterPro" id="IPR002642">
    <property type="entry name" value="LysoPLipase_cat_dom"/>
</dbReference>
<gene>
    <name evidence="6" type="ORF">SPARVUS_LOCUS3145131</name>
</gene>
<sequence>MHSSGEVSAMEKSPDVTDCSPSESEGEKLSVQARKRIVAKSLLSQGMNSAENLDPPVIAVLGSGGGLRAMIAFLGTLSKLSELKLLDVVTYVSGTSGSTWCMASLYNNEKWSDFSCMEEMERQLYGRLQSTWDWDKSWEKLEKAFLEEIHSLTDLWAYVVVYWMTNEIHERNLSNHKDGCENGVNPYPIYSAIEKAEGTWFEFTPHLCGFPAYKCFVKTEFLGSKFEAGRLLKKQPEKDLSYLNGLWGSALSSDDLIREITEKFWGSAPSSNNLFHDFIKKIFHELMSSKPKGTSEEPNPISGQKTTFARGQTCSCRGCINIECRLAHDLTGKSEEYKKKFWKDFAKDLEEAKEITPETEKDTLSLISGTCNTSTVIRNIAVCLAEWKWGTTNNFLYKWKSNIPLSSKEHISLVDAGLDINIAFPLMLPPHRNIDLILSFDFSEGDPFETLRKTAEQFPFPKINIEDKDEKIPSKSCYIFEGDGDGIPDVMYFPLFNNQTCEGKVDEMREKYATIHTSYDESQVKDLLEVSKSNVEKNYTQIREKIKQCVQRCNLRRAGEAAAYGLSSTRGTVEEKSKDN</sequence>
<dbReference type="SUPFAM" id="SSF52151">
    <property type="entry name" value="FabD/lysophospholipase-like"/>
    <property type="match status" value="1"/>
</dbReference>
<organism evidence="6 7">
    <name type="scientific">Staurois parvus</name>
    <dbReference type="NCBI Taxonomy" id="386267"/>
    <lineage>
        <taxon>Eukaryota</taxon>
        <taxon>Metazoa</taxon>
        <taxon>Chordata</taxon>
        <taxon>Craniata</taxon>
        <taxon>Vertebrata</taxon>
        <taxon>Euteleostomi</taxon>
        <taxon>Amphibia</taxon>
        <taxon>Batrachia</taxon>
        <taxon>Anura</taxon>
        <taxon>Neobatrachia</taxon>
        <taxon>Ranoidea</taxon>
        <taxon>Ranidae</taxon>
        <taxon>Staurois</taxon>
    </lineage>
</organism>
<keyword evidence="1 3" id="KW-0378">Hydrolase</keyword>
<dbReference type="PROSITE" id="PS51210">
    <property type="entry name" value="PLA2C"/>
    <property type="match status" value="1"/>
</dbReference>
<protein>
    <recommendedName>
        <fullName evidence="5">PLA2c domain-containing protein</fullName>
    </recommendedName>
</protein>
<evidence type="ECO:0000256" key="4">
    <source>
        <dbReference type="SAM" id="MobiDB-lite"/>
    </source>
</evidence>
<keyword evidence="3" id="KW-0442">Lipid degradation</keyword>
<dbReference type="Pfam" id="PF01735">
    <property type="entry name" value="PLA2_B"/>
    <property type="match status" value="1"/>
</dbReference>
<dbReference type="PANTHER" id="PTHR10728">
    <property type="entry name" value="CYTOSOLIC PHOSPHOLIPASE A2"/>
    <property type="match status" value="1"/>
</dbReference>
<dbReference type="SMART" id="SM00022">
    <property type="entry name" value="PLAc"/>
    <property type="match status" value="1"/>
</dbReference>
<dbReference type="EMBL" id="CATNWA010004671">
    <property type="protein sequence ID" value="CAI9548371.1"/>
    <property type="molecule type" value="Genomic_DNA"/>
</dbReference>
<dbReference type="Proteomes" id="UP001162483">
    <property type="component" value="Unassembled WGS sequence"/>
</dbReference>
<evidence type="ECO:0000256" key="1">
    <source>
        <dbReference type="ARBA" id="ARBA00022801"/>
    </source>
</evidence>
<evidence type="ECO:0000259" key="5">
    <source>
        <dbReference type="PROSITE" id="PS51210"/>
    </source>
</evidence>
<dbReference type="Gene3D" id="3.40.1090.10">
    <property type="entry name" value="Cytosolic phospholipase A2 catalytic domain"/>
    <property type="match status" value="1"/>
</dbReference>
<dbReference type="PANTHER" id="PTHR10728:SF39">
    <property type="entry name" value="CYTOSOLIC PHOSPHOLIPASE A2 GAMMA"/>
    <property type="match status" value="1"/>
</dbReference>
<proteinExistence type="predicted"/>
<dbReference type="InterPro" id="IPR016035">
    <property type="entry name" value="Acyl_Trfase/lysoPLipase"/>
</dbReference>
<comment type="caution">
    <text evidence="6">The sequence shown here is derived from an EMBL/GenBank/DDBJ whole genome shotgun (WGS) entry which is preliminary data.</text>
</comment>
<feature type="region of interest" description="Disordered" evidence="4">
    <location>
        <begin position="1"/>
        <end position="31"/>
    </location>
</feature>
<reference evidence="6" key="1">
    <citation type="submission" date="2023-05" db="EMBL/GenBank/DDBJ databases">
        <authorList>
            <person name="Stuckert A."/>
        </authorList>
    </citation>
    <scope>NUCLEOTIDE SEQUENCE</scope>
</reference>
<accession>A0ABN9BM07</accession>
<evidence type="ECO:0000256" key="2">
    <source>
        <dbReference type="ARBA" id="ARBA00023098"/>
    </source>
</evidence>
<keyword evidence="2 3" id="KW-0443">Lipid metabolism</keyword>
<keyword evidence="7" id="KW-1185">Reference proteome</keyword>
<evidence type="ECO:0000256" key="3">
    <source>
        <dbReference type="PROSITE-ProRule" id="PRU00555"/>
    </source>
</evidence>
<name>A0ABN9BM07_9NEOB</name>